<comment type="function">
    <text evidence="7">Converts 2C-methyl-D-erythritol 2,4-cyclodiphosphate (ME-2,4cPP) into 1-hydroxy-2-methyl-2-(E)-butenyl 4-diphosphate.</text>
</comment>
<dbReference type="OrthoDB" id="9803214at2"/>
<dbReference type="NCBIfam" id="NF001540">
    <property type="entry name" value="PRK00366.1"/>
    <property type="match status" value="1"/>
</dbReference>
<evidence type="ECO:0000256" key="5">
    <source>
        <dbReference type="ARBA" id="ARBA00023014"/>
    </source>
</evidence>
<dbReference type="PANTHER" id="PTHR30454:SF0">
    <property type="entry name" value="4-HYDROXY-3-METHYLBUT-2-EN-1-YL DIPHOSPHATE SYNTHASE (FERREDOXIN), CHLOROPLASTIC"/>
    <property type="match status" value="1"/>
</dbReference>
<dbReference type="EMBL" id="VSZS01000055">
    <property type="protein sequence ID" value="TYR34557.1"/>
    <property type="molecule type" value="Genomic_DNA"/>
</dbReference>
<keyword evidence="4 7" id="KW-0408">Iron</keyword>
<dbReference type="EC" id="1.17.7.3" evidence="7"/>
<feature type="binding site" evidence="7">
    <location>
        <position position="303"/>
    </location>
    <ligand>
        <name>[4Fe-4S] cluster</name>
        <dbReference type="ChEBI" id="CHEBI:49883"/>
    </ligand>
</feature>
<comment type="cofactor">
    <cofactor evidence="7">
        <name>[4Fe-4S] cluster</name>
        <dbReference type="ChEBI" id="CHEBI:49883"/>
    </cofactor>
    <text evidence="7">Binds 1 [4Fe-4S] cluster.</text>
</comment>
<dbReference type="Gene3D" id="3.20.20.20">
    <property type="entry name" value="Dihydropteroate synthase-like"/>
    <property type="match status" value="1"/>
</dbReference>
<dbReference type="HAMAP" id="MF_00159">
    <property type="entry name" value="IspG"/>
    <property type="match status" value="1"/>
</dbReference>
<comment type="similarity">
    <text evidence="7">Belongs to the IspG family.</text>
</comment>
<name>A0A5D4H1X1_9HYPH</name>
<reference evidence="10 11" key="2">
    <citation type="submission" date="2019-09" db="EMBL/GenBank/DDBJ databases">
        <title>Mesorhizobium sp. MaA-C15 isolated from Microcystis aeruginosa.</title>
        <authorList>
            <person name="Jeong S.E."/>
            <person name="Jin H.M."/>
            <person name="Jeon C.O."/>
        </authorList>
    </citation>
    <scope>NUCLEOTIDE SEQUENCE [LARGE SCALE GENOMIC DNA]</scope>
    <source>
        <strain evidence="10 11">MaA-C15</strain>
    </source>
</reference>
<reference evidence="10 11" key="1">
    <citation type="submission" date="2019-08" db="EMBL/GenBank/DDBJ databases">
        <authorList>
            <person name="Seo Y.L."/>
        </authorList>
    </citation>
    <scope>NUCLEOTIDE SEQUENCE [LARGE SCALE GENOMIC DNA]</scope>
    <source>
        <strain evidence="10 11">MaA-C15</strain>
    </source>
</reference>
<sequence>MQHFLDRPLARRRSVGVAVGGVMVGGDAPVVVQSMTNTDTADVDATVAQVAALHRAGSEIVRITVDRDESAAAVPRIRDRLARLGVHVPLVGDFHYIGHKLLADHPACAEALAKYRINPGNVGFREKKDRQFGAIIETAIRHDKPVRIGVNWGSLDQELLTRLMDENQSQGSPLTAGEVMREAIVQSALISAAMAEEIGLPRNKIILSAKVSQVQDLIGVYVELAKRSDHALHLGLTEAGMGTKGIVASSAAMSILLQQGIGDTIRISLTPEPGGDRTREVQVGQELLQTMGFRQFVPIVAACPGCGRTTSTVFQELAATIQDDLRRNMPLWRDKYPGVEALQVAVMGCIVNGPGESKQADIGISLPGTGETPSAPVFVDGQKAATLRGPNIASDFQKMVADYIERRFGQQEKQAAE</sequence>
<dbReference type="InterPro" id="IPR058579">
    <property type="entry name" value="IspG_C"/>
</dbReference>
<dbReference type="PIRSF" id="PIRSF004640">
    <property type="entry name" value="IspG"/>
    <property type="match status" value="1"/>
</dbReference>
<feature type="binding site" evidence="7">
    <location>
        <position position="306"/>
    </location>
    <ligand>
        <name>[4Fe-4S] cluster</name>
        <dbReference type="ChEBI" id="CHEBI:49883"/>
    </ligand>
</feature>
<keyword evidence="1 7" id="KW-0004">4Fe-4S</keyword>
<dbReference type="GO" id="GO:0005506">
    <property type="term" value="F:iron ion binding"/>
    <property type="evidence" value="ECO:0007669"/>
    <property type="project" value="InterPro"/>
</dbReference>
<evidence type="ECO:0000256" key="4">
    <source>
        <dbReference type="ARBA" id="ARBA00023004"/>
    </source>
</evidence>
<dbReference type="GO" id="GO:0016114">
    <property type="term" value="P:terpenoid biosynthetic process"/>
    <property type="evidence" value="ECO:0007669"/>
    <property type="project" value="InterPro"/>
</dbReference>
<evidence type="ECO:0000256" key="2">
    <source>
        <dbReference type="ARBA" id="ARBA00022723"/>
    </source>
</evidence>
<dbReference type="Proteomes" id="UP000323258">
    <property type="component" value="Unassembled WGS sequence"/>
</dbReference>
<evidence type="ECO:0000256" key="3">
    <source>
        <dbReference type="ARBA" id="ARBA00023002"/>
    </source>
</evidence>
<dbReference type="GO" id="GO:0046429">
    <property type="term" value="F:4-hydroxy-3-methylbut-2-en-1-yl diphosphate synthase activity (ferredoxin)"/>
    <property type="evidence" value="ECO:0007669"/>
    <property type="project" value="UniProtKB-UniRule"/>
</dbReference>
<keyword evidence="2 7" id="KW-0479">Metal-binding</keyword>
<dbReference type="InterPro" id="IPR016425">
    <property type="entry name" value="IspG_bac"/>
</dbReference>
<dbReference type="AlphaFoldDB" id="A0A5D4H1X1"/>
<evidence type="ECO:0000256" key="7">
    <source>
        <dbReference type="HAMAP-Rule" id="MF_00159"/>
    </source>
</evidence>
<dbReference type="UniPathway" id="UPA00056">
    <property type="reaction ID" value="UER00096"/>
</dbReference>
<dbReference type="PANTHER" id="PTHR30454">
    <property type="entry name" value="4-HYDROXY-3-METHYLBUT-2-EN-1-YL DIPHOSPHATE SYNTHASE"/>
    <property type="match status" value="1"/>
</dbReference>
<keyword evidence="6 7" id="KW-0414">Isoprene biosynthesis</keyword>
<feature type="binding site" evidence="7">
    <location>
        <position position="349"/>
    </location>
    <ligand>
        <name>[4Fe-4S] cluster</name>
        <dbReference type="ChEBI" id="CHEBI:49883"/>
    </ligand>
</feature>
<dbReference type="Pfam" id="PF04551">
    <property type="entry name" value="GcpE"/>
    <property type="match status" value="1"/>
</dbReference>
<dbReference type="GO" id="GO:0141197">
    <property type="term" value="F:4-hydroxy-3-methylbut-2-enyl-diphosphate synthase activity (flavodoxin)"/>
    <property type="evidence" value="ECO:0007669"/>
    <property type="project" value="UniProtKB-EC"/>
</dbReference>
<evidence type="ECO:0000256" key="1">
    <source>
        <dbReference type="ARBA" id="ARBA00022485"/>
    </source>
</evidence>
<dbReference type="InterPro" id="IPR004588">
    <property type="entry name" value="IspG_bac-typ"/>
</dbReference>
<dbReference type="GO" id="GO:0051539">
    <property type="term" value="F:4 iron, 4 sulfur cluster binding"/>
    <property type="evidence" value="ECO:0007669"/>
    <property type="project" value="UniProtKB-UniRule"/>
</dbReference>
<keyword evidence="11" id="KW-1185">Reference proteome</keyword>
<evidence type="ECO:0000259" key="9">
    <source>
        <dbReference type="Pfam" id="PF26540"/>
    </source>
</evidence>
<proteinExistence type="inferred from homology"/>
<dbReference type="GO" id="GO:0019288">
    <property type="term" value="P:isopentenyl diphosphate biosynthetic process, methylerythritol 4-phosphate pathway"/>
    <property type="evidence" value="ECO:0007669"/>
    <property type="project" value="UniProtKB-UniRule"/>
</dbReference>
<feature type="binding site" evidence="7">
    <location>
        <position position="356"/>
    </location>
    <ligand>
        <name>[4Fe-4S] cluster</name>
        <dbReference type="ChEBI" id="CHEBI:49883"/>
    </ligand>
</feature>
<comment type="caution">
    <text evidence="10">The sequence shown here is derived from an EMBL/GenBank/DDBJ whole genome shotgun (WGS) entry which is preliminary data.</text>
</comment>
<evidence type="ECO:0000256" key="6">
    <source>
        <dbReference type="ARBA" id="ARBA00023229"/>
    </source>
</evidence>
<dbReference type="InterPro" id="IPR045854">
    <property type="entry name" value="NO2/SO3_Rdtase_4Fe4S_sf"/>
</dbReference>
<accession>A0A5D4H1X1</accession>
<dbReference type="Pfam" id="PF26540">
    <property type="entry name" value="GcpE_C"/>
    <property type="match status" value="1"/>
</dbReference>
<keyword evidence="5 7" id="KW-0411">Iron-sulfur</keyword>
<comment type="catalytic activity">
    <reaction evidence="7">
        <text>(2E)-4-hydroxy-3-methylbut-2-enyl diphosphate + oxidized [flavodoxin] + H2O + 2 H(+) = 2-C-methyl-D-erythritol 2,4-cyclic diphosphate + reduced [flavodoxin]</text>
        <dbReference type="Rhea" id="RHEA:43604"/>
        <dbReference type="Rhea" id="RHEA-COMP:10622"/>
        <dbReference type="Rhea" id="RHEA-COMP:10623"/>
        <dbReference type="ChEBI" id="CHEBI:15377"/>
        <dbReference type="ChEBI" id="CHEBI:15378"/>
        <dbReference type="ChEBI" id="CHEBI:57618"/>
        <dbReference type="ChEBI" id="CHEBI:58210"/>
        <dbReference type="ChEBI" id="CHEBI:58483"/>
        <dbReference type="ChEBI" id="CHEBI:128753"/>
        <dbReference type="EC" id="1.17.7.3"/>
    </reaction>
</comment>
<evidence type="ECO:0000259" key="8">
    <source>
        <dbReference type="Pfam" id="PF04551"/>
    </source>
</evidence>
<dbReference type="FunFam" id="3.30.413.10:FF:000012">
    <property type="entry name" value="4-hydroxy-3-methylbut-2-en-1-yl diphosphate synthase (flavodoxin)"/>
    <property type="match status" value="1"/>
</dbReference>
<comment type="pathway">
    <text evidence="7">Isoprenoid biosynthesis; isopentenyl diphosphate biosynthesis via DXP pathway; isopentenyl diphosphate from 1-deoxy-D-xylulose 5-phosphate: step 5/6.</text>
</comment>
<keyword evidence="3 7" id="KW-0560">Oxidoreductase</keyword>
<dbReference type="NCBIfam" id="TIGR00612">
    <property type="entry name" value="ispG_gcpE"/>
    <property type="match status" value="1"/>
</dbReference>
<dbReference type="RefSeq" id="WP_148913449.1">
    <property type="nucleotide sequence ID" value="NZ_VSZS01000055.1"/>
</dbReference>
<organism evidence="10 11">
    <name type="scientific">Neoaquamicrobium microcysteis</name>
    <dbReference type="NCBI Taxonomy" id="2682781"/>
    <lineage>
        <taxon>Bacteria</taxon>
        <taxon>Pseudomonadati</taxon>
        <taxon>Pseudomonadota</taxon>
        <taxon>Alphaproteobacteria</taxon>
        <taxon>Hyphomicrobiales</taxon>
        <taxon>Phyllobacteriaceae</taxon>
        <taxon>Neoaquamicrobium</taxon>
    </lineage>
</organism>
<dbReference type="Gene3D" id="3.30.413.10">
    <property type="entry name" value="Sulfite Reductase Hemoprotein, domain 1"/>
    <property type="match status" value="1"/>
</dbReference>
<dbReference type="SUPFAM" id="SSF56014">
    <property type="entry name" value="Nitrite and sulphite reductase 4Fe-4S domain-like"/>
    <property type="match status" value="1"/>
</dbReference>
<protein>
    <recommendedName>
        <fullName evidence="7">4-hydroxy-3-methylbut-2-en-1-yl diphosphate synthase (flavodoxin)</fullName>
        <ecNumber evidence="7">1.17.7.3</ecNumber>
    </recommendedName>
    <alternativeName>
        <fullName evidence="7">1-hydroxy-2-methyl-2-(E)-butenyl 4-diphosphate synthase</fullName>
    </alternativeName>
</protein>
<gene>
    <name evidence="7 10" type="primary">ispG</name>
    <name evidence="10" type="synonym">gcpE</name>
    <name evidence="10" type="ORF">FY036_04150</name>
</gene>
<dbReference type="InterPro" id="IPR058578">
    <property type="entry name" value="IspG_TIM"/>
</dbReference>
<feature type="domain" description="IspG TIM-barrel" evidence="8">
    <location>
        <begin position="17"/>
        <end position="284"/>
    </location>
</feature>
<dbReference type="InterPro" id="IPR011005">
    <property type="entry name" value="Dihydropteroate_synth-like_sf"/>
</dbReference>
<feature type="domain" description="IspG C-terminal" evidence="9">
    <location>
        <begin position="300"/>
        <end position="401"/>
    </location>
</feature>
<evidence type="ECO:0000313" key="10">
    <source>
        <dbReference type="EMBL" id="TYR34557.1"/>
    </source>
</evidence>
<evidence type="ECO:0000313" key="11">
    <source>
        <dbReference type="Proteomes" id="UP000323258"/>
    </source>
</evidence>